<dbReference type="STRING" id="1618342.UY40_C0003G0006"/>
<dbReference type="EMBL" id="LCPW01000003">
    <property type="protein sequence ID" value="KKW06117.1"/>
    <property type="molecule type" value="Genomic_DNA"/>
</dbReference>
<accession>A0A0G1XU72</accession>
<proteinExistence type="predicted"/>
<name>A0A0G1XU72_9BACT</name>
<reference evidence="1 2" key="1">
    <citation type="journal article" date="2015" name="Nature">
        <title>rRNA introns, odd ribosomes, and small enigmatic genomes across a large radiation of phyla.</title>
        <authorList>
            <person name="Brown C.T."/>
            <person name="Hug L.A."/>
            <person name="Thomas B.C."/>
            <person name="Sharon I."/>
            <person name="Castelle C.J."/>
            <person name="Singh A."/>
            <person name="Wilkins M.J."/>
            <person name="Williams K.H."/>
            <person name="Banfield J.F."/>
        </authorList>
    </citation>
    <scope>NUCLEOTIDE SEQUENCE [LARGE SCALE GENOMIC DNA]</scope>
</reference>
<dbReference type="Proteomes" id="UP000034119">
    <property type="component" value="Unassembled WGS sequence"/>
</dbReference>
<comment type="caution">
    <text evidence="1">The sequence shown here is derived from an EMBL/GenBank/DDBJ whole genome shotgun (WGS) entry which is preliminary data.</text>
</comment>
<evidence type="ECO:0000313" key="1">
    <source>
        <dbReference type="EMBL" id="KKW06117.1"/>
    </source>
</evidence>
<protein>
    <submittedName>
        <fullName evidence="1">Uncharacterized protein</fullName>
    </submittedName>
</protein>
<gene>
    <name evidence="1" type="ORF">UY40_C0003G0006</name>
</gene>
<sequence>MAKSNFSEKFLEDLEDCLWDSLPKTQVRDRLPQFKQYVAKLEKIAEALRQAARKAGVSTDEGTYFARLDKKKIDRALRKLDRLRKV</sequence>
<organism evidence="1 2">
    <name type="scientific">candidate division CPR1 bacterium GW2011_GWC1_49_13</name>
    <dbReference type="NCBI Taxonomy" id="1618342"/>
    <lineage>
        <taxon>Bacteria</taxon>
        <taxon>candidate division CPR1</taxon>
    </lineage>
</organism>
<evidence type="ECO:0000313" key="2">
    <source>
        <dbReference type="Proteomes" id="UP000034119"/>
    </source>
</evidence>
<dbReference type="AlphaFoldDB" id="A0A0G1XU72"/>